<dbReference type="AlphaFoldDB" id="A0A0H3ZWF0"/>
<evidence type="ECO:0000256" key="1">
    <source>
        <dbReference type="SAM" id="Phobius"/>
    </source>
</evidence>
<reference evidence="2" key="1">
    <citation type="journal article" date="2015" name="MBio">
        <title>Eco-Evolutionary Dynamics of Episomes among Ecologically Cohesive Bacterial Populations.</title>
        <authorList>
            <person name="Xue H."/>
            <person name="Cordero O.X."/>
            <person name="Camas F.M."/>
            <person name="Trimble W."/>
            <person name="Meyer F."/>
            <person name="Guglielmini J."/>
            <person name="Rocha E.P."/>
            <person name="Polz M.F."/>
        </authorList>
    </citation>
    <scope>NUCLEOTIDE SEQUENCE</scope>
    <source>
        <strain evidence="2">ZF_221</strain>
    </source>
</reference>
<keyword evidence="1" id="KW-1133">Transmembrane helix</keyword>
<dbReference type="EMBL" id="KP795553">
    <property type="protein sequence ID" value="AKN37821.1"/>
    <property type="molecule type" value="Genomic_DNA"/>
</dbReference>
<keyword evidence="1" id="KW-0812">Transmembrane</keyword>
<proteinExistence type="predicted"/>
<name>A0A0H3ZWF0_ALIFS</name>
<sequence length="163" mass="17442">MTHTINKSKYRKQQGALSVEAMMVIGGVIVALMFIMTKIPVIMYKINVSKFTSQAAEIVQETQGRPNLAKLTIPILCKRNALSENICGEADNGIGTNPFGGDWILKGNSSSVALIDITATMPNDADHVLDLADLMAPTTRAGCSEADGCSTIKTTSTSIIMTY</sequence>
<keyword evidence="1" id="KW-0472">Membrane</keyword>
<organism evidence="2">
    <name type="scientific">Aliivibrio fischeri</name>
    <name type="common">Vibrio fischeri</name>
    <dbReference type="NCBI Taxonomy" id="668"/>
    <lineage>
        <taxon>Bacteria</taxon>
        <taxon>Pseudomonadati</taxon>
        <taxon>Pseudomonadota</taxon>
        <taxon>Gammaproteobacteria</taxon>
        <taxon>Vibrionales</taxon>
        <taxon>Vibrionaceae</taxon>
        <taxon>Aliivibrio</taxon>
    </lineage>
</organism>
<feature type="transmembrane region" description="Helical" evidence="1">
    <location>
        <begin position="21"/>
        <end position="44"/>
    </location>
</feature>
<accession>A0A0H3ZWF0</accession>
<evidence type="ECO:0000313" key="2">
    <source>
        <dbReference type="EMBL" id="AKN37821.1"/>
    </source>
</evidence>
<protein>
    <submittedName>
        <fullName evidence="2">Uncharacterized protein</fullName>
    </submittedName>
</protein>